<dbReference type="PRINTS" id="PR00838">
    <property type="entry name" value="V5ALLERGEN"/>
</dbReference>
<dbReference type="InterPro" id="IPR018244">
    <property type="entry name" value="Allrgn_V5/Tpx1_CS"/>
</dbReference>
<organism evidence="3 4">
    <name type="scientific">Armadillidium nasatum</name>
    <dbReference type="NCBI Taxonomy" id="96803"/>
    <lineage>
        <taxon>Eukaryota</taxon>
        <taxon>Metazoa</taxon>
        <taxon>Ecdysozoa</taxon>
        <taxon>Arthropoda</taxon>
        <taxon>Crustacea</taxon>
        <taxon>Multicrustacea</taxon>
        <taxon>Malacostraca</taxon>
        <taxon>Eumalacostraca</taxon>
        <taxon>Peracarida</taxon>
        <taxon>Isopoda</taxon>
        <taxon>Oniscidea</taxon>
        <taxon>Crinocheta</taxon>
        <taxon>Armadillidiidae</taxon>
        <taxon>Armadillidium</taxon>
    </lineage>
</organism>
<dbReference type="SUPFAM" id="SSF55797">
    <property type="entry name" value="PR-1-like"/>
    <property type="match status" value="2"/>
</dbReference>
<dbReference type="AlphaFoldDB" id="A0A5N5SUH6"/>
<accession>A0A5N5SUH6</accession>
<comment type="caution">
    <text evidence="3">The sequence shown here is derived from an EMBL/GenBank/DDBJ whole genome shotgun (WGS) entry which is preliminary data.</text>
</comment>
<gene>
    <name evidence="3" type="primary">VA5_3</name>
    <name evidence="3" type="ORF">Anas_10222</name>
</gene>
<evidence type="ECO:0000313" key="3">
    <source>
        <dbReference type="EMBL" id="KAB7497672.1"/>
    </source>
</evidence>
<dbReference type="PROSITE" id="PS01009">
    <property type="entry name" value="CRISP_1"/>
    <property type="match status" value="1"/>
</dbReference>
<protein>
    <submittedName>
        <fullName evidence="3">Venom allergen 5</fullName>
    </submittedName>
</protein>
<dbReference type="PRINTS" id="PR00837">
    <property type="entry name" value="V5TPXLIKE"/>
</dbReference>
<proteinExistence type="predicted"/>
<evidence type="ECO:0000313" key="4">
    <source>
        <dbReference type="Proteomes" id="UP000326759"/>
    </source>
</evidence>
<feature type="domain" description="SCP" evidence="2">
    <location>
        <begin position="417"/>
        <end position="582"/>
    </location>
</feature>
<dbReference type="PANTHER" id="PTHR10334">
    <property type="entry name" value="CYSTEINE-RICH SECRETORY PROTEIN-RELATED"/>
    <property type="match status" value="1"/>
</dbReference>
<evidence type="ECO:0000259" key="2">
    <source>
        <dbReference type="SMART" id="SM00198"/>
    </source>
</evidence>
<feature type="domain" description="SCP" evidence="2">
    <location>
        <begin position="115"/>
        <end position="284"/>
    </location>
</feature>
<dbReference type="Pfam" id="PF00188">
    <property type="entry name" value="CAP"/>
    <property type="match status" value="2"/>
</dbReference>
<dbReference type="InterPro" id="IPR035940">
    <property type="entry name" value="CAP_sf"/>
</dbReference>
<reference evidence="3 4" key="1">
    <citation type="journal article" date="2019" name="PLoS Biol.">
        <title>Sex chromosomes control vertical transmission of feminizing Wolbachia symbionts in an isopod.</title>
        <authorList>
            <person name="Becking T."/>
            <person name="Chebbi M.A."/>
            <person name="Giraud I."/>
            <person name="Moumen B."/>
            <person name="Laverre T."/>
            <person name="Caubet Y."/>
            <person name="Peccoud J."/>
            <person name="Gilbert C."/>
            <person name="Cordaux R."/>
        </authorList>
    </citation>
    <scope>NUCLEOTIDE SEQUENCE [LARGE SCALE GENOMIC DNA]</scope>
    <source>
        <strain evidence="3">ANa2</strain>
        <tissue evidence="3">Whole body excluding digestive tract and cuticle</tissue>
    </source>
</reference>
<evidence type="ECO:0000256" key="1">
    <source>
        <dbReference type="SAM" id="MobiDB-lite"/>
    </source>
</evidence>
<dbReference type="OrthoDB" id="414826at2759"/>
<dbReference type="Proteomes" id="UP000326759">
    <property type="component" value="Unassembled WGS sequence"/>
</dbReference>
<dbReference type="CDD" id="cd05380">
    <property type="entry name" value="CAP_euk"/>
    <property type="match status" value="2"/>
</dbReference>
<dbReference type="InterPro" id="IPR002413">
    <property type="entry name" value="V5_allergen-like"/>
</dbReference>
<dbReference type="EMBL" id="SEYY01020022">
    <property type="protein sequence ID" value="KAB7497672.1"/>
    <property type="molecule type" value="Genomic_DNA"/>
</dbReference>
<name>A0A5N5SUH6_9CRUS</name>
<keyword evidence="4" id="KW-1185">Reference proteome</keyword>
<dbReference type="Gene3D" id="3.40.33.10">
    <property type="entry name" value="CAP"/>
    <property type="match status" value="2"/>
</dbReference>
<dbReference type="SMART" id="SM00198">
    <property type="entry name" value="SCP"/>
    <property type="match status" value="2"/>
</dbReference>
<sequence>MRRMDGNMHWWYVTMERVAITLEVQFIKRELLALNAQAEPPVLVLYVKYNCIYFLIRRLRMKILVFLIFLWQIWDLSLETTEDYCKLSALHSACKSTVFGPSCLGLNPREVIPSEEDKEVILHWHNSIREKVASGEETEAKDGTLPQASNMLKLIWDDELALIAQAWADNCIPDHDDGNNRIVLNDRFPSVGQNIAYLHSTAMTNTSINFIRLIDIWYTSEVENLSKNLISNFQSTTDGTYGHYTQIIWAETEAVGCGGVIYEDGILTYQLVICNYGKGGNYLGLPIYEIGTPCSSCSNGTSCEGSLCERITVLNTALRKKENFESGQNLQSLAYQIGSGFLRPFQFIFVSLIQFSPISTIVFKLLVAPPLTKLSSMISKAMTSGFGAGCATHTICTTNGFAPACGFNPQDIVPSDDDIAYLLLWHNTVREKVASGGEKFPKASNMRKLVWDEELALIAQTWAGNCVLGYDCEECRNVLNGRFHSVGQNIAYAGSMGMPFYRDSSVFFITLVDAWYRLEVENLSENVISSYQAPTNGTYTHFTQVIWAETKAFGCGAVFFKDGRYISQLVVCNYGEGGNIPGLPIYEAGTPCSACPSGTSCQGSLCASSKKSLHADLKAARNLNESQRSTGEGIKAFKKTKKSKHQESRTNHSVPQAKESKPSRKQRNQNIKKVEQIT</sequence>
<feature type="non-terminal residue" evidence="3">
    <location>
        <position position="678"/>
    </location>
</feature>
<feature type="region of interest" description="Disordered" evidence="1">
    <location>
        <begin position="624"/>
        <end position="678"/>
    </location>
</feature>
<dbReference type="InterPro" id="IPR014044">
    <property type="entry name" value="CAP_dom"/>
</dbReference>
<dbReference type="InterPro" id="IPR001283">
    <property type="entry name" value="CRISP-related"/>
</dbReference>
<dbReference type="GO" id="GO:0005576">
    <property type="term" value="C:extracellular region"/>
    <property type="evidence" value="ECO:0007669"/>
    <property type="project" value="InterPro"/>
</dbReference>